<dbReference type="CDD" id="cd01543">
    <property type="entry name" value="PBP1_XylR"/>
    <property type="match status" value="1"/>
</dbReference>
<dbReference type="InterPro" id="IPR009057">
    <property type="entry name" value="Homeodomain-like_sf"/>
</dbReference>
<keyword evidence="2" id="KW-0238">DNA-binding</keyword>
<evidence type="ECO:0000256" key="2">
    <source>
        <dbReference type="ARBA" id="ARBA00023125"/>
    </source>
</evidence>
<dbReference type="GO" id="GO:0003700">
    <property type="term" value="F:DNA-binding transcription factor activity"/>
    <property type="evidence" value="ECO:0007669"/>
    <property type="project" value="InterPro"/>
</dbReference>
<keyword evidence="3" id="KW-0804">Transcription</keyword>
<dbReference type="InterPro" id="IPR020449">
    <property type="entry name" value="Tscrpt_reg_AraC-type_HTH"/>
</dbReference>
<dbReference type="Gene3D" id="1.10.10.60">
    <property type="entry name" value="Homeodomain-like"/>
    <property type="match status" value="1"/>
</dbReference>
<evidence type="ECO:0000256" key="1">
    <source>
        <dbReference type="ARBA" id="ARBA00023015"/>
    </source>
</evidence>
<organism evidence="6 7">
    <name type="scientific">Lacipirellula limnantheis</name>
    <dbReference type="NCBI Taxonomy" id="2528024"/>
    <lineage>
        <taxon>Bacteria</taxon>
        <taxon>Pseudomonadati</taxon>
        <taxon>Planctomycetota</taxon>
        <taxon>Planctomycetia</taxon>
        <taxon>Pirellulales</taxon>
        <taxon>Lacipirellulaceae</taxon>
        <taxon>Lacipirellula</taxon>
    </lineage>
</organism>
<dbReference type="RefSeq" id="WP_145433952.1">
    <property type="nucleotide sequence ID" value="NZ_CP036339.1"/>
</dbReference>
<dbReference type="Pfam" id="PF12833">
    <property type="entry name" value="HTH_18"/>
    <property type="match status" value="1"/>
</dbReference>
<reference evidence="6 7" key="1">
    <citation type="submission" date="2019-02" db="EMBL/GenBank/DDBJ databases">
        <title>Deep-cultivation of Planctomycetes and their phenomic and genomic characterization uncovers novel biology.</title>
        <authorList>
            <person name="Wiegand S."/>
            <person name="Jogler M."/>
            <person name="Boedeker C."/>
            <person name="Pinto D."/>
            <person name="Vollmers J."/>
            <person name="Rivas-Marin E."/>
            <person name="Kohn T."/>
            <person name="Peeters S.H."/>
            <person name="Heuer A."/>
            <person name="Rast P."/>
            <person name="Oberbeckmann S."/>
            <person name="Bunk B."/>
            <person name="Jeske O."/>
            <person name="Meyerdierks A."/>
            <person name="Storesund J.E."/>
            <person name="Kallscheuer N."/>
            <person name="Luecker S."/>
            <person name="Lage O.M."/>
            <person name="Pohl T."/>
            <person name="Merkel B.J."/>
            <person name="Hornburger P."/>
            <person name="Mueller R.-W."/>
            <person name="Bruemmer F."/>
            <person name="Labrenz M."/>
            <person name="Spormann A.M."/>
            <person name="Op den Camp H."/>
            <person name="Overmann J."/>
            <person name="Amann R."/>
            <person name="Jetten M.S.M."/>
            <person name="Mascher T."/>
            <person name="Medema M.H."/>
            <person name="Devos D.P."/>
            <person name="Kaster A.-K."/>
            <person name="Ovreas L."/>
            <person name="Rohde M."/>
            <person name="Galperin M.Y."/>
            <person name="Jogler C."/>
        </authorList>
    </citation>
    <scope>NUCLEOTIDE SEQUENCE [LARGE SCALE GENOMIC DNA]</scope>
    <source>
        <strain evidence="6 7">I41</strain>
    </source>
</reference>
<feature type="region of interest" description="Disordered" evidence="4">
    <location>
        <begin position="374"/>
        <end position="396"/>
    </location>
</feature>
<dbReference type="EMBL" id="CP036339">
    <property type="protein sequence ID" value="QDT74167.1"/>
    <property type="molecule type" value="Genomic_DNA"/>
</dbReference>
<dbReference type="AlphaFoldDB" id="A0A517U0K6"/>
<dbReference type="PANTHER" id="PTHR30146:SF24">
    <property type="entry name" value="XYLOSE OPERON REGULATORY PROTEIN"/>
    <property type="match status" value="1"/>
</dbReference>
<protein>
    <submittedName>
        <fullName evidence="6">Xylose operon regulatory protein</fullName>
    </submittedName>
</protein>
<gene>
    <name evidence="6" type="primary">xylR_3</name>
    <name evidence="6" type="ORF">I41_33620</name>
</gene>
<dbReference type="PANTHER" id="PTHR30146">
    <property type="entry name" value="LACI-RELATED TRANSCRIPTIONAL REPRESSOR"/>
    <property type="match status" value="1"/>
</dbReference>
<evidence type="ECO:0000256" key="4">
    <source>
        <dbReference type="SAM" id="MobiDB-lite"/>
    </source>
</evidence>
<dbReference type="Pfam" id="PF13377">
    <property type="entry name" value="Peripla_BP_3"/>
    <property type="match status" value="1"/>
</dbReference>
<sequence>MPKSRLVALLIDTSTSWGIRLIKGINQYAHESGDWLIHVEPRGRYERLHLPAGWKGDGVIARINRKSLADEITASGLPAVNVSWYPFAGPRIARCTVDEQQTGKMAADYFLSNGFTEFAYCGTNDRPGYVDLLAESFEQSIVAAGHRAHRYQAPAVQQQDDGWDVQLASLVNWLKGLPKPVALLCWSAARGRQVTEACHYAGLRVPDEVSVLGGEFDELMASISYPPQSTIDQPSEQVGYAAAEMLAKMMAGGKPPAQPLMFPPSRIDVRHSTDTLAIDDQLVSDALKLIRQQAPAGIYVSDVVRKLSVARRTLEQRFVKLIGRTPAAEIRRVRLEEAKRLLIETDRSIAEIARTTGFGQQDLFSRTFRRSVGMPPSEFRRQHHGGLWLQDRDGRN</sequence>
<dbReference type="SMART" id="SM00342">
    <property type="entry name" value="HTH_ARAC"/>
    <property type="match status" value="1"/>
</dbReference>
<proteinExistence type="predicted"/>
<evidence type="ECO:0000313" key="6">
    <source>
        <dbReference type="EMBL" id="QDT74167.1"/>
    </source>
</evidence>
<name>A0A517U0K6_9BACT</name>
<dbReference type="PRINTS" id="PR00032">
    <property type="entry name" value="HTHARAC"/>
</dbReference>
<evidence type="ECO:0000313" key="7">
    <source>
        <dbReference type="Proteomes" id="UP000317909"/>
    </source>
</evidence>
<dbReference type="PROSITE" id="PS00041">
    <property type="entry name" value="HTH_ARAC_FAMILY_1"/>
    <property type="match status" value="1"/>
</dbReference>
<dbReference type="InterPro" id="IPR018062">
    <property type="entry name" value="HTH_AraC-typ_CS"/>
</dbReference>
<evidence type="ECO:0000259" key="5">
    <source>
        <dbReference type="PROSITE" id="PS01124"/>
    </source>
</evidence>
<dbReference type="GO" id="GO:0000976">
    <property type="term" value="F:transcription cis-regulatory region binding"/>
    <property type="evidence" value="ECO:0007669"/>
    <property type="project" value="TreeGrafter"/>
</dbReference>
<dbReference type="Proteomes" id="UP000317909">
    <property type="component" value="Chromosome"/>
</dbReference>
<keyword evidence="7" id="KW-1185">Reference proteome</keyword>
<accession>A0A517U0K6</accession>
<dbReference type="InterPro" id="IPR018060">
    <property type="entry name" value="HTH_AraC"/>
</dbReference>
<dbReference type="SUPFAM" id="SSF46689">
    <property type="entry name" value="Homeodomain-like"/>
    <property type="match status" value="1"/>
</dbReference>
<dbReference type="InterPro" id="IPR046335">
    <property type="entry name" value="LacI/GalR-like_sensor"/>
</dbReference>
<feature type="domain" description="HTH araC/xylS-type" evidence="5">
    <location>
        <begin position="284"/>
        <end position="382"/>
    </location>
</feature>
<evidence type="ECO:0000256" key="3">
    <source>
        <dbReference type="ARBA" id="ARBA00023163"/>
    </source>
</evidence>
<dbReference type="InterPro" id="IPR028082">
    <property type="entry name" value="Peripla_BP_I"/>
</dbReference>
<keyword evidence="1" id="KW-0805">Transcription regulation</keyword>
<dbReference type="PROSITE" id="PS01124">
    <property type="entry name" value="HTH_ARAC_FAMILY_2"/>
    <property type="match status" value="1"/>
</dbReference>
<dbReference type="Gene3D" id="3.40.50.2300">
    <property type="match status" value="2"/>
</dbReference>
<dbReference type="KEGG" id="llh:I41_33620"/>
<dbReference type="OrthoDB" id="9795616at2"/>
<dbReference type="SUPFAM" id="SSF53822">
    <property type="entry name" value="Periplasmic binding protein-like I"/>
    <property type="match status" value="1"/>
</dbReference>